<keyword evidence="8 12" id="KW-0133">Cell shape</keyword>
<dbReference type="GO" id="GO:0008360">
    <property type="term" value="P:regulation of cell shape"/>
    <property type="evidence" value="ECO:0007669"/>
    <property type="project" value="UniProtKB-KW"/>
</dbReference>
<name>A0AAU7V9F6_9ACTO</name>
<dbReference type="Gene3D" id="3.30.470.20">
    <property type="entry name" value="ATP-grasp fold, B domain"/>
    <property type="match status" value="1"/>
</dbReference>
<accession>A0AAU7V9F6</accession>
<keyword evidence="6 16" id="KW-0067">ATP-binding</keyword>
<dbReference type="PANTHER" id="PTHR23132:SF25">
    <property type="entry name" value="D-ALANINE--D-ALANINE LIGASE A"/>
    <property type="match status" value="1"/>
</dbReference>
<dbReference type="Pfam" id="PF07478">
    <property type="entry name" value="Dala_Dala_lig_C"/>
    <property type="match status" value="1"/>
</dbReference>
<dbReference type="Gene3D" id="3.30.1490.20">
    <property type="entry name" value="ATP-grasp fold, A domain"/>
    <property type="match status" value="1"/>
</dbReference>
<keyword evidence="5 14" id="KW-0547">Nucleotide-binding</keyword>
<evidence type="ECO:0000256" key="5">
    <source>
        <dbReference type="ARBA" id="ARBA00022741"/>
    </source>
</evidence>
<keyword evidence="3 12" id="KW-0436">Ligase</keyword>
<evidence type="ECO:0000313" key="18">
    <source>
        <dbReference type="EMBL" id="XBW08678.1"/>
    </source>
</evidence>
<keyword evidence="7 15" id="KW-0460">Magnesium</keyword>
<dbReference type="GO" id="GO:0046872">
    <property type="term" value="F:metal ion binding"/>
    <property type="evidence" value="ECO:0007669"/>
    <property type="project" value="UniProtKB-KW"/>
</dbReference>
<keyword evidence="11 12" id="KW-0961">Cell wall biogenesis/degradation</keyword>
<evidence type="ECO:0000256" key="15">
    <source>
        <dbReference type="PIRSR" id="PIRSR039102-3"/>
    </source>
</evidence>
<feature type="binding site" evidence="15">
    <location>
        <position position="335"/>
    </location>
    <ligand>
        <name>Mg(2+)</name>
        <dbReference type="ChEBI" id="CHEBI:18420"/>
        <label>1</label>
    </ligand>
</feature>
<feature type="active site" evidence="13">
    <location>
        <position position="19"/>
    </location>
</feature>
<evidence type="ECO:0000256" key="13">
    <source>
        <dbReference type="PIRSR" id="PIRSR039102-1"/>
    </source>
</evidence>
<protein>
    <recommendedName>
        <fullName evidence="12">D-alanine--D-alanine ligase</fullName>
        <ecNumber evidence="12">6.3.2.4</ecNumber>
    </recommendedName>
    <alternativeName>
        <fullName evidence="12">D-Ala-D-Ala ligase</fullName>
    </alternativeName>
    <alternativeName>
        <fullName evidence="12">D-alanylalanine synthetase</fullName>
    </alternativeName>
</protein>
<evidence type="ECO:0000256" key="14">
    <source>
        <dbReference type="PIRSR" id="PIRSR039102-2"/>
    </source>
</evidence>
<proteinExistence type="inferred from homology"/>
<keyword evidence="4 15" id="KW-0479">Metal-binding</keyword>
<dbReference type="PANTHER" id="PTHR23132">
    <property type="entry name" value="D-ALANINE--D-ALANINE LIGASE"/>
    <property type="match status" value="1"/>
</dbReference>
<comment type="subcellular location">
    <subcellularLocation>
        <location evidence="12">Cytoplasm</location>
    </subcellularLocation>
</comment>
<dbReference type="KEGG" id="sapp:SAC06_03725"/>
<dbReference type="InterPro" id="IPR011095">
    <property type="entry name" value="Dala_Dala_lig_C"/>
</dbReference>
<dbReference type="AlphaFoldDB" id="A0AAU7V9F6"/>
<keyword evidence="10 15" id="KW-0464">Manganese</keyword>
<dbReference type="InterPro" id="IPR016185">
    <property type="entry name" value="PreATP-grasp_dom_sf"/>
</dbReference>
<dbReference type="InterPro" id="IPR011127">
    <property type="entry name" value="Dala_Dala_lig_N"/>
</dbReference>
<evidence type="ECO:0000256" key="6">
    <source>
        <dbReference type="ARBA" id="ARBA00022840"/>
    </source>
</evidence>
<evidence type="ECO:0000256" key="8">
    <source>
        <dbReference type="ARBA" id="ARBA00022960"/>
    </source>
</evidence>
<gene>
    <name evidence="12" type="primary">ddl</name>
    <name evidence="18" type="ORF">SAC06_03725</name>
</gene>
<sequence>MSFSDRPVVLVLFGGQSSEHEISCATAAGVLEAIDQTRWEVIPVGITRDGHWVPQPNDPARYRLGETGGYEVLSQGEQVSFLSGTTSDGHPRLVYFQVDEEGRPLAESLHPGPVVDVVFPLLHGPFGEDGTLQGLLELSGVRYVGCGVSASAVAMDKRLTKTVLEDAGIPVGRWEGVSARQWQADREGVLARLDRLGLPVFVKPCRAGSSLGITRVTDAGELAAAIEAAHEHDPQVIVEAAHAGREIECGILQLPGGELVASPLGEITVTDAQFYDYESKYFGQGGVQLSCPAQVNHAAAIQEAARVSFEALGAEGLARVDFFYQEETGSYIVNEVNTLPGFTPYSMYPTMLAQAGYPYPKLVATLLEEAMSRPVGLR</sequence>
<feature type="binding site" evidence="15">
    <location>
        <position position="335"/>
    </location>
    <ligand>
        <name>Mg(2+)</name>
        <dbReference type="ChEBI" id="CHEBI:18420"/>
        <label>2</label>
    </ligand>
</feature>
<dbReference type="PIRSF" id="PIRSF039102">
    <property type="entry name" value="Ddl/VanB"/>
    <property type="match status" value="1"/>
</dbReference>
<dbReference type="PROSITE" id="PS50975">
    <property type="entry name" value="ATP_GRASP"/>
    <property type="match status" value="1"/>
</dbReference>
<feature type="binding site" evidence="15">
    <location>
        <position position="321"/>
    </location>
    <ligand>
        <name>Mg(2+)</name>
        <dbReference type="ChEBI" id="CHEBI:18420"/>
        <label>1</label>
    </ligand>
</feature>
<dbReference type="GO" id="GO:0005829">
    <property type="term" value="C:cytosol"/>
    <property type="evidence" value="ECO:0007669"/>
    <property type="project" value="TreeGrafter"/>
</dbReference>
<dbReference type="InterPro" id="IPR005905">
    <property type="entry name" value="D_ala_D_ala"/>
</dbReference>
<comment type="similarity">
    <text evidence="2 12">Belongs to the D-alanine--D-alanine ligase family.</text>
</comment>
<evidence type="ECO:0000256" key="16">
    <source>
        <dbReference type="PROSITE-ProRule" id="PRU00409"/>
    </source>
</evidence>
<dbReference type="PROSITE" id="PS00843">
    <property type="entry name" value="DALA_DALA_LIGASE_1"/>
    <property type="match status" value="1"/>
</dbReference>
<dbReference type="PROSITE" id="PS00844">
    <property type="entry name" value="DALA_DALA_LIGASE_2"/>
    <property type="match status" value="1"/>
</dbReference>
<feature type="binding site" evidence="14">
    <location>
        <begin position="209"/>
        <end position="210"/>
    </location>
    <ligand>
        <name>ATP</name>
        <dbReference type="ChEBI" id="CHEBI:30616"/>
    </ligand>
</feature>
<evidence type="ECO:0000256" key="2">
    <source>
        <dbReference type="ARBA" id="ARBA00010871"/>
    </source>
</evidence>
<dbReference type="EC" id="6.3.2.4" evidence="12"/>
<dbReference type="GO" id="GO:0009252">
    <property type="term" value="P:peptidoglycan biosynthetic process"/>
    <property type="evidence" value="ECO:0007669"/>
    <property type="project" value="UniProtKB-UniRule"/>
</dbReference>
<dbReference type="NCBIfam" id="NF002528">
    <property type="entry name" value="PRK01966.1-4"/>
    <property type="match status" value="1"/>
</dbReference>
<keyword evidence="12" id="KW-0963">Cytoplasm</keyword>
<dbReference type="Pfam" id="PF01820">
    <property type="entry name" value="Dala_Dala_lig_N"/>
    <property type="match status" value="1"/>
</dbReference>
<comment type="cofactor">
    <cofactor evidence="1">
        <name>Mn(2+)</name>
        <dbReference type="ChEBI" id="CHEBI:29035"/>
    </cofactor>
</comment>
<dbReference type="SUPFAM" id="SSF52440">
    <property type="entry name" value="PreATP-grasp domain"/>
    <property type="match status" value="1"/>
</dbReference>
<evidence type="ECO:0000256" key="4">
    <source>
        <dbReference type="ARBA" id="ARBA00022723"/>
    </source>
</evidence>
<dbReference type="Gene3D" id="3.40.50.20">
    <property type="match status" value="1"/>
</dbReference>
<dbReference type="GO" id="GO:0071555">
    <property type="term" value="P:cell wall organization"/>
    <property type="evidence" value="ECO:0007669"/>
    <property type="project" value="UniProtKB-KW"/>
</dbReference>
<dbReference type="HAMAP" id="MF_00047">
    <property type="entry name" value="Dala_Dala_lig"/>
    <property type="match status" value="1"/>
</dbReference>
<comment type="catalytic activity">
    <reaction evidence="12">
        <text>2 D-alanine + ATP = D-alanyl-D-alanine + ADP + phosphate + H(+)</text>
        <dbReference type="Rhea" id="RHEA:11224"/>
        <dbReference type="ChEBI" id="CHEBI:15378"/>
        <dbReference type="ChEBI" id="CHEBI:30616"/>
        <dbReference type="ChEBI" id="CHEBI:43474"/>
        <dbReference type="ChEBI" id="CHEBI:57416"/>
        <dbReference type="ChEBI" id="CHEBI:57822"/>
        <dbReference type="ChEBI" id="CHEBI:456216"/>
        <dbReference type="EC" id="6.3.2.4"/>
    </reaction>
</comment>
<feature type="binding site" evidence="14">
    <location>
        <begin position="201"/>
        <end position="203"/>
    </location>
    <ligand>
        <name>ATP</name>
        <dbReference type="ChEBI" id="CHEBI:30616"/>
    </ligand>
</feature>
<evidence type="ECO:0000256" key="11">
    <source>
        <dbReference type="ARBA" id="ARBA00023316"/>
    </source>
</evidence>
<feature type="binding site" evidence="14">
    <location>
        <position position="157"/>
    </location>
    <ligand>
        <name>ATP</name>
        <dbReference type="ChEBI" id="CHEBI:30616"/>
    </ligand>
</feature>
<comment type="cofactor">
    <cofactor evidence="15">
        <name>Mg(2+)</name>
        <dbReference type="ChEBI" id="CHEBI:18420"/>
    </cofactor>
    <cofactor evidence="15">
        <name>Mn(2+)</name>
        <dbReference type="ChEBI" id="CHEBI:29035"/>
    </cofactor>
    <text evidence="15">Binds 2 magnesium or manganese ions per subunit.</text>
</comment>
<feature type="domain" description="ATP-grasp" evidence="17">
    <location>
        <begin position="161"/>
        <end position="368"/>
    </location>
</feature>
<comment type="pathway">
    <text evidence="12">Cell wall biogenesis; peptidoglycan biosynthesis.</text>
</comment>
<dbReference type="RefSeq" id="WP_350258878.1">
    <property type="nucleotide sequence ID" value="NZ_CP138335.1"/>
</dbReference>
<feature type="binding site" evidence="15">
    <location>
        <position position="337"/>
    </location>
    <ligand>
        <name>Mg(2+)</name>
        <dbReference type="ChEBI" id="CHEBI:18420"/>
        <label>2</label>
    </ligand>
</feature>
<evidence type="ECO:0000256" key="7">
    <source>
        <dbReference type="ARBA" id="ARBA00022842"/>
    </source>
</evidence>
<feature type="binding site" evidence="14">
    <location>
        <begin position="239"/>
        <end position="246"/>
    </location>
    <ligand>
        <name>ATP</name>
        <dbReference type="ChEBI" id="CHEBI:30616"/>
    </ligand>
</feature>
<feature type="active site" evidence="13">
    <location>
        <position position="209"/>
    </location>
</feature>
<dbReference type="GO" id="GO:0005524">
    <property type="term" value="F:ATP binding"/>
    <property type="evidence" value="ECO:0007669"/>
    <property type="project" value="UniProtKB-UniRule"/>
</dbReference>
<evidence type="ECO:0000256" key="1">
    <source>
        <dbReference type="ARBA" id="ARBA00001936"/>
    </source>
</evidence>
<dbReference type="SUPFAM" id="SSF56059">
    <property type="entry name" value="Glutathione synthetase ATP-binding domain-like"/>
    <property type="match status" value="1"/>
</dbReference>
<dbReference type="InterPro" id="IPR011761">
    <property type="entry name" value="ATP-grasp"/>
</dbReference>
<evidence type="ECO:0000259" key="17">
    <source>
        <dbReference type="PROSITE" id="PS50975"/>
    </source>
</evidence>
<dbReference type="InterPro" id="IPR000291">
    <property type="entry name" value="D-Ala_lig_Van_CS"/>
</dbReference>
<evidence type="ECO:0000256" key="3">
    <source>
        <dbReference type="ARBA" id="ARBA00022598"/>
    </source>
</evidence>
<evidence type="ECO:0000256" key="12">
    <source>
        <dbReference type="HAMAP-Rule" id="MF_00047"/>
    </source>
</evidence>
<evidence type="ECO:0000256" key="9">
    <source>
        <dbReference type="ARBA" id="ARBA00022984"/>
    </source>
</evidence>
<feature type="binding site" evidence="14">
    <location>
        <begin position="334"/>
        <end position="335"/>
    </location>
    <ligand>
        <name>ATP</name>
        <dbReference type="ChEBI" id="CHEBI:30616"/>
    </ligand>
</feature>
<comment type="function">
    <text evidence="12">Cell wall formation.</text>
</comment>
<feature type="active site" evidence="13">
    <location>
        <position position="346"/>
    </location>
</feature>
<reference evidence="18" key="1">
    <citation type="submission" date="2023-11" db="EMBL/GenBank/DDBJ databases">
        <title>Scrofimicrobium hongkongense sp. nov., isolated from a patient with peritonitis.</title>
        <authorList>
            <person name="Lao H.Y."/>
            <person name="Wong A.Y.P."/>
            <person name="Ng T.L."/>
            <person name="Wong R.Y.L."/>
            <person name="Yau M.C.Y."/>
            <person name="Lam J.Y.W."/>
            <person name="Siu G.K.H."/>
        </authorList>
    </citation>
    <scope>NUCLEOTIDE SEQUENCE</scope>
    <source>
        <strain evidence="18">R131</strain>
    </source>
</reference>
<dbReference type="InterPro" id="IPR013815">
    <property type="entry name" value="ATP_grasp_subdomain_1"/>
</dbReference>
<dbReference type="GO" id="GO:0008716">
    <property type="term" value="F:D-alanine-D-alanine ligase activity"/>
    <property type="evidence" value="ECO:0007669"/>
    <property type="project" value="UniProtKB-UniRule"/>
</dbReference>
<keyword evidence="9 12" id="KW-0573">Peptidoglycan synthesis</keyword>
<dbReference type="EMBL" id="CP138335">
    <property type="protein sequence ID" value="XBW08678.1"/>
    <property type="molecule type" value="Genomic_DNA"/>
</dbReference>
<organism evidence="18">
    <name type="scientific">Scrofimicrobium appendicitidis</name>
    <dbReference type="NCBI Taxonomy" id="3079930"/>
    <lineage>
        <taxon>Bacteria</taxon>
        <taxon>Bacillati</taxon>
        <taxon>Actinomycetota</taxon>
        <taxon>Actinomycetes</taxon>
        <taxon>Actinomycetales</taxon>
        <taxon>Actinomycetaceae</taxon>
        <taxon>Scrofimicrobium</taxon>
    </lineage>
</organism>
<dbReference type="NCBIfam" id="TIGR01205">
    <property type="entry name" value="D_ala_D_alaTIGR"/>
    <property type="match status" value="1"/>
</dbReference>
<evidence type="ECO:0000256" key="10">
    <source>
        <dbReference type="ARBA" id="ARBA00023211"/>
    </source>
</evidence>